<accession>N0BBW8</accession>
<dbReference type="PROSITE" id="PS51689">
    <property type="entry name" value="SAM_RNA_A_N6_MT"/>
    <property type="match status" value="1"/>
</dbReference>
<dbReference type="Gene3D" id="3.40.50.150">
    <property type="entry name" value="Vaccinia Virus protein VP39"/>
    <property type="match status" value="1"/>
</dbReference>
<feature type="binding site" evidence="7 8">
    <location>
        <position position="58"/>
    </location>
    <ligand>
        <name>S-adenosyl-L-methionine</name>
        <dbReference type="ChEBI" id="CHEBI:59789"/>
    </ligand>
</feature>
<evidence type="ECO:0000259" key="9">
    <source>
        <dbReference type="SMART" id="SM00650"/>
    </source>
</evidence>
<dbReference type="GO" id="GO:0003723">
    <property type="term" value="F:RNA binding"/>
    <property type="evidence" value="ECO:0007669"/>
    <property type="project" value="UniProtKB-UniRule"/>
</dbReference>
<feature type="binding site" evidence="7 8">
    <location>
        <position position="86"/>
    </location>
    <ligand>
        <name>S-adenosyl-L-methionine</name>
        <dbReference type="ChEBI" id="CHEBI:59789"/>
    </ligand>
</feature>
<dbReference type="InterPro" id="IPR011530">
    <property type="entry name" value="rRNA_adenine_dimethylase"/>
</dbReference>
<feature type="binding site" evidence="7 8">
    <location>
        <position position="10"/>
    </location>
    <ligand>
        <name>S-adenosyl-L-methionine</name>
        <dbReference type="ChEBI" id="CHEBI:59789"/>
    </ligand>
</feature>
<organism evidence="10 11">
    <name type="scientific">Archaeoglobus sulfaticallidus PM70-1</name>
    <dbReference type="NCBI Taxonomy" id="387631"/>
    <lineage>
        <taxon>Archaea</taxon>
        <taxon>Methanobacteriati</taxon>
        <taxon>Methanobacteriota</taxon>
        <taxon>Archaeoglobi</taxon>
        <taxon>Archaeoglobales</taxon>
        <taxon>Archaeoglobaceae</taxon>
        <taxon>Archaeoglobus</taxon>
    </lineage>
</organism>
<dbReference type="STRING" id="387631.Asulf_00456"/>
<keyword evidence="3 7" id="KW-0489">Methyltransferase</keyword>
<proteinExistence type="inferred from homology"/>
<dbReference type="EMBL" id="CP005290">
    <property type="protein sequence ID" value="AGK60483.1"/>
    <property type="molecule type" value="Genomic_DNA"/>
</dbReference>
<dbReference type="CDD" id="cd02440">
    <property type="entry name" value="AdoMet_MTases"/>
    <property type="match status" value="1"/>
</dbReference>
<dbReference type="InterPro" id="IPR023165">
    <property type="entry name" value="rRNA_Ade_diMease-like_C"/>
</dbReference>
<dbReference type="Gene3D" id="1.10.8.100">
    <property type="entry name" value="Ribosomal RNA adenine dimethylase-like, domain 2"/>
    <property type="match status" value="1"/>
</dbReference>
<keyword evidence="1 7" id="KW-0963">Cytoplasm</keyword>
<reference evidence="10 11" key="1">
    <citation type="journal article" date="2013" name="Genome Announc.">
        <title>Complete Genome Sequence of the Thermophilic and Facultatively Chemolithoautotrophic Sulfate Reducer Archaeoglobus sulfaticallidus Strain PM70-1T.</title>
        <authorList>
            <person name="Stokke R."/>
            <person name="Hocking W.P."/>
            <person name="Steinsbu B.O."/>
            <person name="Steen I.H."/>
        </authorList>
    </citation>
    <scope>NUCLEOTIDE SEQUENCE [LARGE SCALE GENOMIC DNA]</scope>
    <source>
        <strain evidence="10">PM70-1</strain>
    </source>
</reference>
<dbReference type="Proteomes" id="UP000013307">
    <property type="component" value="Chromosome"/>
</dbReference>
<dbReference type="Pfam" id="PF00398">
    <property type="entry name" value="RrnaAD"/>
    <property type="match status" value="1"/>
</dbReference>
<evidence type="ECO:0000256" key="4">
    <source>
        <dbReference type="ARBA" id="ARBA00022679"/>
    </source>
</evidence>
<feature type="binding site" evidence="7 8">
    <location>
        <position position="12"/>
    </location>
    <ligand>
        <name>S-adenosyl-L-methionine</name>
        <dbReference type="ChEBI" id="CHEBI:59789"/>
    </ligand>
</feature>
<dbReference type="PANTHER" id="PTHR11727:SF7">
    <property type="entry name" value="DIMETHYLADENOSINE TRANSFERASE-RELATED"/>
    <property type="match status" value="1"/>
</dbReference>
<comment type="subcellular location">
    <subcellularLocation>
        <location evidence="7">Cytoplasm</location>
    </subcellularLocation>
</comment>
<protein>
    <recommendedName>
        <fullName evidence="7">Probable ribosomal RNA small subunit methyltransferase A</fullName>
        <ecNumber evidence="7">2.1.1.-</ecNumber>
    </recommendedName>
    <alternativeName>
        <fullName evidence="7">16S rRNA dimethyladenosine transferase</fullName>
    </alternativeName>
    <alternativeName>
        <fullName evidence="7">16S rRNA dimethylase</fullName>
    </alternativeName>
    <alternativeName>
        <fullName evidence="7">S-adenosylmethionine-6-N',N'-adenosyl(rRNA) dimethyltransferase</fullName>
    </alternativeName>
</protein>
<dbReference type="eggNOG" id="arCOG04131">
    <property type="taxonomic scope" value="Archaea"/>
</dbReference>
<dbReference type="HAMAP" id="MF_00607">
    <property type="entry name" value="16SrRNA_methyltr_A"/>
    <property type="match status" value="1"/>
</dbReference>
<keyword evidence="6 7" id="KW-0694">RNA-binding</keyword>
<evidence type="ECO:0000256" key="2">
    <source>
        <dbReference type="ARBA" id="ARBA00022552"/>
    </source>
</evidence>
<feature type="binding site" evidence="7 8">
    <location>
        <position position="37"/>
    </location>
    <ligand>
        <name>S-adenosyl-L-methionine</name>
        <dbReference type="ChEBI" id="CHEBI:59789"/>
    </ligand>
</feature>
<evidence type="ECO:0000313" key="11">
    <source>
        <dbReference type="Proteomes" id="UP000013307"/>
    </source>
</evidence>
<sequence length="256" mass="29777">MKLFKSRDQHLLVSKSILYRIIQLSELKEDETVLEVGCGTGNLTELLLRNSGKVIGIEKDARFVRYLRSKFYDEIREGKFRLIHGDALRINFPRFDKFISNIPYSISTPLTFKLLESKFDLAIITYQQEFAERLTAREGEKSYGRISVAVKAYCRVKILFKVPRTAFRPIPKVDSAVVKLIPKPEIEVKDVDVFNDLLRTSFSMKRKLFGKVLKEWLKKYDAESVIDEFEEYLDLRPDHIPPEVYARIADMVSENG</sequence>
<keyword evidence="2 7" id="KW-0698">rRNA processing</keyword>
<dbReference type="PROSITE" id="PS01131">
    <property type="entry name" value="RRNA_A_DIMETH"/>
    <property type="match status" value="1"/>
</dbReference>
<evidence type="ECO:0000256" key="5">
    <source>
        <dbReference type="ARBA" id="ARBA00022691"/>
    </source>
</evidence>
<evidence type="ECO:0000256" key="7">
    <source>
        <dbReference type="HAMAP-Rule" id="MF_00607"/>
    </source>
</evidence>
<evidence type="ECO:0000256" key="6">
    <source>
        <dbReference type="ARBA" id="ARBA00022884"/>
    </source>
</evidence>
<evidence type="ECO:0000256" key="8">
    <source>
        <dbReference type="PROSITE-ProRule" id="PRU01026"/>
    </source>
</evidence>
<comment type="function">
    <text evidence="7">Specifically dimethylates two adjacent adenosines in the loop of a conserved hairpin near the 3'-end of 16S rRNA in the 30S particle. May play a critical role in biogenesis of 30S subunits.</text>
</comment>
<keyword evidence="4 7" id="KW-0808">Transferase</keyword>
<dbReference type="EC" id="2.1.1.-" evidence="7"/>
<keyword evidence="5 7" id="KW-0949">S-adenosyl-L-methionine</keyword>
<dbReference type="GO" id="GO:0000179">
    <property type="term" value="F:rRNA (adenine-N6,N6-)-dimethyltransferase activity"/>
    <property type="evidence" value="ECO:0007669"/>
    <property type="project" value="UniProtKB-UniRule"/>
</dbReference>
<dbReference type="OrthoDB" id="9883at2157"/>
<evidence type="ECO:0000256" key="1">
    <source>
        <dbReference type="ARBA" id="ARBA00022490"/>
    </source>
</evidence>
<feature type="domain" description="Ribosomal RNA adenine methylase transferase N-terminal" evidence="9">
    <location>
        <begin position="17"/>
        <end position="184"/>
    </location>
</feature>
<dbReference type="SUPFAM" id="SSF53335">
    <property type="entry name" value="S-adenosyl-L-methionine-dependent methyltransferases"/>
    <property type="match status" value="1"/>
</dbReference>
<keyword evidence="11" id="KW-1185">Reference proteome</keyword>
<name>N0BBW8_9EURY</name>
<dbReference type="GO" id="GO:0005737">
    <property type="term" value="C:cytoplasm"/>
    <property type="evidence" value="ECO:0007669"/>
    <property type="project" value="UniProtKB-SubCell"/>
</dbReference>
<evidence type="ECO:0000256" key="3">
    <source>
        <dbReference type="ARBA" id="ARBA00022603"/>
    </source>
</evidence>
<comment type="similarity">
    <text evidence="7">Belongs to the class I-like SAM-binding methyltransferase superfamily. rRNA adenine N(6)-methyltransferase family. RsmA subfamily.</text>
</comment>
<dbReference type="PANTHER" id="PTHR11727">
    <property type="entry name" value="DIMETHYLADENOSINE TRANSFERASE"/>
    <property type="match status" value="1"/>
</dbReference>
<dbReference type="InterPro" id="IPR020598">
    <property type="entry name" value="rRNA_Ade_methylase_Trfase_N"/>
</dbReference>
<dbReference type="KEGG" id="ast:Asulf_00456"/>
<evidence type="ECO:0000313" key="10">
    <source>
        <dbReference type="EMBL" id="AGK60483.1"/>
    </source>
</evidence>
<dbReference type="InterPro" id="IPR029063">
    <property type="entry name" value="SAM-dependent_MTases_sf"/>
</dbReference>
<gene>
    <name evidence="7" type="primary">rsmA</name>
    <name evidence="7" type="synonym">ksgA</name>
    <name evidence="10" type="ORF">Asulf_00456</name>
</gene>
<feature type="binding site" evidence="7 8">
    <location>
        <position position="101"/>
    </location>
    <ligand>
        <name>S-adenosyl-L-methionine</name>
        <dbReference type="ChEBI" id="CHEBI:59789"/>
    </ligand>
</feature>
<dbReference type="AlphaFoldDB" id="N0BBW8"/>
<dbReference type="InterPro" id="IPR020596">
    <property type="entry name" value="rRNA_Ade_Mease_Trfase_CS"/>
</dbReference>
<dbReference type="InterPro" id="IPR001737">
    <property type="entry name" value="KsgA/Erm"/>
</dbReference>
<dbReference type="NCBIfam" id="TIGR00755">
    <property type="entry name" value="ksgA"/>
    <property type="match status" value="1"/>
</dbReference>
<dbReference type="HOGENOM" id="CLU_041220_0_2_2"/>
<dbReference type="SMART" id="SM00650">
    <property type="entry name" value="rADc"/>
    <property type="match status" value="1"/>
</dbReference>